<dbReference type="GO" id="GO:0016740">
    <property type="term" value="F:transferase activity"/>
    <property type="evidence" value="ECO:0007669"/>
    <property type="project" value="UniProtKB-KW"/>
</dbReference>
<sequence>MATVSDRPVTAPFMKRFKSRAKVVAIFARGCISYLSHVFRHSTSSSVAMQAASQAMVLSPRLRQLQGMIALSERAYLYWYGKHIFTGRGHIVDLGCWLGSTTISLAMGVEHNPRAPFKTSIYGYDEFIWRSYMDSGVKGTKLEGKYQTGDSFLDEYERRTAQWRRYVVPCPGDLAKGEWYGTPIEFLLIDAMKSWGAATGVVQNFFPALIPEVSLIMHQDFAHWFTSWIHPIHYRFRDYFEPVYDVPLSGSMIFRLSRALPQELLKQEWSVAQFSDEEVDKAFAYSMEIVSCEKRANVHAAKVMYFIHGGQLDRAKQELADAHALGYSFDSDLAIVERRVAEKTGSFKPL</sequence>
<keyword evidence="2" id="KW-1185">Reference proteome</keyword>
<accession>A0A0S4LAP3</accession>
<organism evidence="1 2">
    <name type="scientific">Candidatus Nitrospira nitrosa</name>
    <dbReference type="NCBI Taxonomy" id="1742972"/>
    <lineage>
        <taxon>Bacteria</taxon>
        <taxon>Pseudomonadati</taxon>
        <taxon>Nitrospirota</taxon>
        <taxon>Nitrospiria</taxon>
        <taxon>Nitrospirales</taxon>
        <taxon>Nitrospiraceae</taxon>
        <taxon>Nitrospira</taxon>
    </lineage>
</organism>
<proteinExistence type="predicted"/>
<reference evidence="1 2" key="1">
    <citation type="submission" date="2015-10" db="EMBL/GenBank/DDBJ databases">
        <authorList>
            <person name="Gilbert D.G."/>
        </authorList>
    </citation>
    <scope>NUCLEOTIDE SEQUENCE [LARGE SCALE GENOMIC DNA]</scope>
    <source>
        <strain evidence="1">COMA1</strain>
    </source>
</reference>
<evidence type="ECO:0000313" key="1">
    <source>
        <dbReference type="EMBL" id="CUS34892.1"/>
    </source>
</evidence>
<dbReference type="AlphaFoldDB" id="A0A0S4LAP3"/>
<dbReference type="EMBL" id="CZQA01000008">
    <property type="protein sequence ID" value="CUS34892.1"/>
    <property type="molecule type" value="Genomic_DNA"/>
</dbReference>
<evidence type="ECO:0000313" key="2">
    <source>
        <dbReference type="Proteomes" id="UP000199032"/>
    </source>
</evidence>
<keyword evidence="1" id="KW-0808">Transferase</keyword>
<dbReference type="STRING" id="1742972.COMA1_20009"/>
<gene>
    <name evidence="1" type="ORF">COMA1_20009</name>
</gene>
<name>A0A0S4LAP3_9BACT</name>
<dbReference type="OrthoDB" id="518264at2"/>
<protein>
    <submittedName>
        <fullName evidence="1">Glycosyl transferase group 1</fullName>
    </submittedName>
</protein>
<dbReference type="RefSeq" id="WP_090747054.1">
    <property type="nucleotide sequence ID" value="NZ_CZQA01000008.1"/>
</dbReference>
<dbReference type="Proteomes" id="UP000199032">
    <property type="component" value="Unassembled WGS sequence"/>
</dbReference>